<dbReference type="InterPro" id="IPR014014">
    <property type="entry name" value="RNA_helicase_DEAD_Q_motif"/>
</dbReference>
<evidence type="ECO:0000256" key="12">
    <source>
        <dbReference type="SAM" id="MobiDB-lite"/>
    </source>
</evidence>
<dbReference type="CDD" id="cd18787">
    <property type="entry name" value="SF2_C_DEAD"/>
    <property type="match status" value="1"/>
</dbReference>
<evidence type="ECO:0000256" key="7">
    <source>
        <dbReference type="ARBA" id="ARBA00038437"/>
    </source>
</evidence>
<comment type="similarity">
    <text evidence="7 11">Belongs to the DEAD box helicase family.</text>
</comment>
<dbReference type="GO" id="GO:0003676">
    <property type="term" value="F:nucleic acid binding"/>
    <property type="evidence" value="ECO:0007669"/>
    <property type="project" value="InterPro"/>
</dbReference>
<evidence type="ECO:0000313" key="17">
    <source>
        <dbReference type="EMBL" id="BDT79381.1"/>
    </source>
</evidence>
<dbReference type="EMBL" id="AP026974">
    <property type="protein sequence ID" value="BDT79381.1"/>
    <property type="molecule type" value="Genomic_DNA"/>
</dbReference>
<dbReference type="PROSITE" id="PS51194">
    <property type="entry name" value="HELICASE_CTER"/>
    <property type="match status" value="1"/>
</dbReference>
<evidence type="ECO:0000256" key="6">
    <source>
        <dbReference type="ARBA" id="ARBA00022840"/>
    </source>
</evidence>
<dbReference type="InterPro" id="IPR027417">
    <property type="entry name" value="P-loop_NTPase"/>
</dbReference>
<name>A0A9C7FJY9_9BURK</name>
<evidence type="ECO:0000259" key="14">
    <source>
        <dbReference type="PROSITE" id="PS51194"/>
    </source>
</evidence>
<proteinExistence type="inferred from homology"/>
<dbReference type="GO" id="GO:0016787">
    <property type="term" value="F:hydrolase activity"/>
    <property type="evidence" value="ECO:0007669"/>
    <property type="project" value="UniProtKB-KW"/>
</dbReference>
<sequence length="485" mass="51704">MTNTATEINSSTGVSEAANPSVTDTDTAATTSPPATITFADFGLDPKIQKAVLEQGYNTPTPIQAQSIPHVLAGSDLMGAAQTGTGKTAAFVLPIIQKILRHASNSASPARHPIRALVLTPTRELAVQVAENAANYSKHTDLRAAVVYGGVDMKEQVGILRNGVEILIATPGRLLDHIGSKVANLSQVEILVLDEADRMLDMGFLPDLQRIIDLIPAQRQTLLFSATFSPEIKKLAQSYLRTPVTVEVARQNAAADTVKQVVHMVSSADKQRAIVKVLEARTRAGLSRQCIIFTNSRLGCAKLSRALERDGIKAGAIHGDKSQGERTLTLDAFKSGAIEALVATDVAARGLDIPDMPCVINHELPYNAEDFIHRIGRTGRAGSKGDAIALVDASEKRLLDDIEKLMKRKLDVKPLPEGVPAQSRPSSSSYGSAPAKMSDPFFYKPYEPSASTASTTDPAKPEEKKVGITPAKPAVGALLGGFKKK</sequence>
<evidence type="ECO:0000313" key="16">
    <source>
        <dbReference type="EMBL" id="BDT77513.1"/>
    </source>
</evidence>
<dbReference type="Proteomes" id="UP001211097">
    <property type="component" value="Chromosome"/>
</dbReference>
<evidence type="ECO:0000256" key="8">
    <source>
        <dbReference type="ARBA" id="ARBA00047984"/>
    </source>
</evidence>
<dbReference type="InterPro" id="IPR001650">
    <property type="entry name" value="Helicase_C-like"/>
</dbReference>
<keyword evidence="3 11" id="KW-0547">Nucleotide-binding</keyword>
<reference evidence="16 18" key="1">
    <citation type="submission" date="2022-11" db="EMBL/GenBank/DDBJ databases">
        <title>Complete Genome Sequences of three Polynucleobacter sp. Subcluster PnecC Strains KF022, KF023, and KF032 Isolated from a Shallow Eutrophic Lake in Japan.</title>
        <authorList>
            <person name="Ogata Y."/>
            <person name="Watanabe K."/>
            <person name="Takemine S."/>
            <person name="Shindo C."/>
            <person name="Kurokawa R."/>
            <person name="Suda W."/>
        </authorList>
    </citation>
    <scope>NUCLEOTIDE SEQUENCE</scope>
    <source>
        <strain evidence="16">KF023</strain>
        <strain evidence="17 18">KF032</strain>
    </source>
</reference>
<evidence type="ECO:0000313" key="18">
    <source>
        <dbReference type="Proteomes" id="UP001211204"/>
    </source>
</evidence>
<keyword evidence="6 11" id="KW-0067">ATP-binding</keyword>
<dbReference type="GO" id="GO:0005524">
    <property type="term" value="F:ATP binding"/>
    <property type="evidence" value="ECO:0007669"/>
    <property type="project" value="UniProtKB-KW"/>
</dbReference>
<evidence type="ECO:0000256" key="10">
    <source>
        <dbReference type="PROSITE-ProRule" id="PRU00552"/>
    </source>
</evidence>
<feature type="short sequence motif" description="Q motif" evidence="10">
    <location>
        <begin position="37"/>
        <end position="65"/>
    </location>
</feature>
<feature type="region of interest" description="Disordered" evidence="12">
    <location>
        <begin position="413"/>
        <end position="434"/>
    </location>
</feature>
<evidence type="ECO:0000256" key="2">
    <source>
        <dbReference type="ARBA" id="ARBA00022490"/>
    </source>
</evidence>
<dbReference type="Proteomes" id="UP001211204">
    <property type="component" value="Chromosome"/>
</dbReference>
<protein>
    <recommendedName>
        <fullName evidence="9">DEAD-box ATP-dependent RNA helicase RhpA</fullName>
        <ecNumber evidence="1">3.6.4.13</ecNumber>
    </recommendedName>
</protein>
<dbReference type="FunFam" id="3.40.50.300:FF:000108">
    <property type="entry name" value="ATP-dependent RNA helicase RhlE"/>
    <property type="match status" value="1"/>
</dbReference>
<dbReference type="InterPro" id="IPR000629">
    <property type="entry name" value="RNA-helicase_DEAD-box_CS"/>
</dbReference>
<dbReference type="GO" id="GO:0003724">
    <property type="term" value="F:RNA helicase activity"/>
    <property type="evidence" value="ECO:0007669"/>
    <property type="project" value="UniProtKB-EC"/>
</dbReference>
<feature type="domain" description="Helicase C-terminal" evidence="14">
    <location>
        <begin position="269"/>
        <end position="421"/>
    </location>
</feature>
<feature type="domain" description="DEAD-box RNA helicase Q" evidence="15">
    <location>
        <begin position="37"/>
        <end position="65"/>
    </location>
</feature>
<dbReference type="GO" id="GO:0005829">
    <property type="term" value="C:cytosol"/>
    <property type="evidence" value="ECO:0007669"/>
    <property type="project" value="TreeGrafter"/>
</dbReference>
<dbReference type="Pfam" id="PF00270">
    <property type="entry name" value="DEAD"/>
    <property type="match status" value="1"/>
</dbReference>
<keyword evidence="2" id="KW-0963">Cytoplasm</keyword>
<keyword evidence="5 11" id="KW-0347">Helicase</keyword>
<feature type="region of interest" description="Disordered" evidence="12">
    <location>
        <begin position="1"/>
        <end position="34"/>
    </location>
</feature>
<evidence type="ECO:0000256" key="9">
    <source>
        <dbReference type="ARBA" id="ARBA00074363"/>
    </source>
</evidence>
<evidence type="ECO:0000256" key="1">
    <source>
        <dbReference type="ARBA" id="ARBA00012552"/>
    </source>
</evidence>
<dbReference type="PROSITE" id="PS51192">
    <property type="entry name" value="HELICASE_ATP_BIND_1"/>
    <property type="match status" value="1"/>
</dbReference>
<dbReference type="GO" id="GO:0042255">
    <property type="term" value="P:ribosome assembly"/>
    <property type="evidence" value="ECO:0007669"/>
    <property type="project" value="UniProtKB-ARBA"/>
</dbReference>
<feature type="compositionally biased region" description="Low complexity" evidence="12">
    <location>
        <begin position="420"/>
        <end position="434"/>
    </location>
</feature>
<gene>
    <name evidence="16" type="primary">rhlE</name>
    <name evidence="16" type="ORF">PKF023_13160</name>
    <name evidence="17" type="ORF">PKF032_12690</name>
</gene>
<dbReference type="PROSITE" id="PS51195">
    <property type="entry name" value="Q_MOTIF"/>
    <property type="match status" value="1"/>
</dbReference>
<dbReference type="InterPro" id="IPR050079">
    <property type="entry name" value="DEAD_box_RNA_helicase"/>
</dbReference>
<dbReference type="RefSeq" id="WP_281741892.1">
    <property type="nucleotide sequence ID" value="NZ_AP026973.1"/>
</dbReference>
<dbReference type="Pfam" id="PF00271">
    <property type="entry name" value="Helicase_C"/>
    <property type="match status" value="1"/>
</dbReference>
<dbReference type="SMART" id="SM00490">
    <property type="entry name" value="HELICc"/>
    <property type="match status" value="1"/>
</dbReference>
<dbReference type="AlphaFoldDB" id="A0A9C7FJY9"/>
<dbReference type="SMART" id="SM00487">
    <property type="entry name" value="DEXDc"/>
    <property type="match status" value="1"/>
</dbReference>
<accession>A0A9C7FJY9</accession>
<keyword evidence="18" id="KW-1185">Reference proteome</keyword>
<feature type="region of interest" description="Disordered" evidence="12">
    <location>
        <begin position="446"/>
        <end position="471"/>
    </location>
</feature>
<dbReference type="EMBL" id="AP026973">
    <property type="protein sequence ID" value="BDT77513.1"/>
    <property type="molecule type" value="Genomic_DNA"/>
</dbReference>
<dbReference type="InterPro" id="IPR044742">
    <property type="entry name" value="DEAD/DEAH_RhlB"/>
</dbReference>
<keyword evidence="4 11" id="KW-0378">Hydrolase</keyword>
<dbReference type="SUPFAM" id="SSF52540">
    <property type="entry name" value="P-loop containing nucleoside triphosphate hydrolases"/>
    <property type="match status" value="1"/>
</dbReference>
<dbReference type="PANTHER" id="PTHR47959:SF13">
    <property type="entry name" value="ATP-DEPENDENT RNA HELICASE RHLE"/>
    <property type="match status" value="1"/>
</dbReference>
<comment type="catalytic activity">
    <reaction evidence="8">
        <text>ATP + H2O = ADP + phosphate + H(+)</text>
        <dbReference type="Rhea" id="RHEA:13065"/>
        <dbReference type="ChEBI" id="CHEBI:15377"/>
        <dbReference type="ChEBI" id="CHEBI:15378"/>
        <dbReference type="ChEBI" id="CHEBI:30616"/>
        <dbReference type="ChEBI" id="CHEBI:43474"/>
        <dbReference type="ChEBI" id="CHEBI:456216"/>
        <dbReference type="EC" id="3.6.4.13"/>
    </reaction>
</comment>
<evidence type="ECO:0000256" key="3">
    <source>
        <dbReference type="ARBA" id="ARBA00022741"/>
    </source>
</evidence>
<dbReference type="GO" id="GO:0009266">
    <property type="term" value="P:response to temperature stimulus"/>
    <property type="evidence" value="ECO:0007669"/>
    <property type="project" value="UniProtKB-ARBA"/>
</dbReference>
<dbReference type="PROSITE" id="PS00039">
    <property type="entry name" value="DEAD_ATP_HELICASE"/>
    <property type="match status" value="1"/>
</dbReference>
<dbReference type="InterPro" id="IPR011545">
    <property type="entry name" value="DEAD/DEAH_box_helicase_dom"/>
</dbReference>
<evidence type="ECO:0000256" key="11">
    <source>
        <dbReference type="RuleBase" id="RU000492"/>
    </source>
</evidence>
<evidence type="ECO:0000259" key="13">
    <source>
        <dbReference type="PROSITE" id="PS51192"/>
    </source>
</evidence>
<feature type="domain" description="Helicase ATP-binding" evidence="13">
    <location>
        <begin position="68"/>
        <end position="246"/>
    </location>
</feature>
<dbReference type="PANTHER" id="PTHR47959">
    <property type="entry name" value="ATP-DEPENDENT RNA HELICASE RHLE-RELATED"/>
    <property type="match status" value="1"/>
</dbReference>
<organism evidence="16">
    <name type="scientific">Polynucleobacter yangtzensis</name>
    <dbReference type="NCBI Taxonomy" id="1743159"/>
    <lineage>
        <taxon>Bacteria</taxon>
        <taxon>Pseudomonadati</taxon>
        <taxon>Pseudomonadota</taxon>
        <taxon>Betaproteobacteria</taxon>
        <taxon>Burkholderiales</taxon>
        <taxon>Burkholderiaceae</taxon>
        <taxon>Polynucleobacter</taxon>
    </lineage>
</organism>
<evidence type="ECO:0000259" key="15">
    <source>
        <dbReference type="PROSITE" id="PS51195"/>
    </source>
</evidence>
<dbReference type="InterPro" id="IPR014001">
    <property type="entry name" value="Helicase_ATP-bd"/>
</dbReference>
<dbReference type="KEGG" id="pyt:PKF023_13160"/>
<feature type="compositionally biased region" description="Polar residues" evidence="12">
    <location>
        <begin position="1"/>
        <end position="14"/>
    </location>
</feature>
<feature type="compositionally biased region" description="Low complexity" evidence="12">
    <location>
        <begin position="20"/>
        <end position="34"/>
    </location>
</feature>
<dbReference type="Gene3D" id="3.40.50.300">
    <property type="entry name" value="P-loop containing nucleotide triphosphate hydrolases"/>
    <property type="match status" value="2"/>
</dbReference>
<evidence type="ECO:0000256" key="4">
    <source>
        <dbReference type="ARBA" id="ARBA00022801"/>
    </source>
</evidence>
<dbReference type="EC" id="3.6.4.13" evidence="1"/>
<dbReference type="CDD" id="cd00268">
    <property type="entry name" value="DEADc"/>
    <property type="match status" value="1"/>
</dbReference>
<evidence type="ECO:0000256" key="5">
    <source>
        <dbReference type="ARBA" id="ARBA00022806"/>
    </source>
</evidence>